<dbReference type="Proteomes" id="UP000287651">
    <property type="component" value="Unassembled WGS sequence"/>
</dbReference>
<dbReference type="AlphaFoldDB" id="A0A426X4Q7"/>
<reference evidence="4 5" key="1">
    <citation type="journal article" date="2014" name="Agronomy (Basel)">
        <title>A Draft Genome Sequence for Ensete ventricosum, the Drought-Tolerant Tree Against Hunger.</title>
        <authorList>
            <person name="Harrison J."/>
            <person name="Moore K.A."/>
            <person name="Paszkiewicz K."/>
            <person name="Jones T."/>
            <person name="Grant M."/>
            <person name="Ambacheew D."/>
            <person name="Muzemil S."/>
            <person name="Studholme D.J."/>
        </authorList>
    </citation>
    <scope>NUCLEOTIDE SEQUENCE [LARGE SCALE GENOMIC DNA]</scope>
</reference>
<dbReference type="Gene3D" id="1.20.58.1040">
    <property type="match status" value="1"/>
</dbReference>
<proteinExistence type="predicted"/>
<accession>A0A426X4Q7</accession>
<evidence type="ECO:0000313" key="4">
    <source>
        <dbReference type="EMBL" id="RRT34477.1"/>
    </source>
</evidence>
<gene>
    <name evidence="4" type="ORF">B296_00027944</name>
</gene>
<evidence type="ECO:0000313" key="5">
    <source>
        <dbReference type="Proteomes" id="UP000287651"/>
    </source>
</evidence>
<comment type="caution">
    <text evidence="4">The sequence shown here is derived from an EMBL/GenBank/DDBJ whole genome shotgun (WGS) entry which is preliminary data.</text>
</comment>
<dbReference type="Pfam" id="PF07983">
    <property type="entry name" value="X8"/>
    <property type="match status" value="1"/>
</dbReference>
<organism evidence="4 5">
    <name type="scientific">Ensete ventricosum</name>
    <name type="common">Abyssinian banana</name>
    <name type="synonym">Musa ensete</name>
    <dbReference type="NCBI Taxonomy" id="4639"/>
    <lineage>
        <taxon>Eukaryota</taxon>
        <taxon>Viridiplantae</taxon>
        <taxon>Streptophyta</taxon>
        <taxon>Embryophyta</taxon>
        <taxon>Tracheophyta</taxon>
        <taxon>Spermatophyta</taxon>
        <taxon>Magnoliopsida</taxon>
        <taxon>Liliopsida</taxon>
        <taxon>Zingiberales</taxon>
        <taxon>Musaceae</taxon>
        <taxon>Ensete</taxon>
    </lineage>
</organism>
<dbReference type="PANTHER" id="PTHR31044">
    <property type="entry name" value="BETA-1,3 GLUCANASE"/>
    <property type="match status" value="1"/>
</dbReference>
<dbReference type="InterPro" id="IPR044788">
    <property type="entry name" value="X8_dom_prot"/>
</dbReference>
<keyword evidence="2" id="KW-0472">Membrane</keyword>
<feature type="non-terminal residue" evidence="4">
    <location>
        <position position="1"/>
    </location>
</feature>
<sequence length="125" mass="13702">ARTWCIANPLAKPAALKSDVDRLCGGDVDCSSIQSGGVCFAPNTVADHASVVYNIYYKSHQSQPSACSFGDNTLSTVSDPCKFPSLIIIIIIYFISPRYKILFLNIIHILIHYIYFAAHGSCIFP</sequence>
<dbReference type="EMBL" id="AMZH03026724">
    <property type="protein sequence ID" value="RRT34477.1"/>
    <property type="molecule type" value="Genomic_DNA"/>
</dbReference>
<dbReference type="SMART" id="SM00768">
    <property type="entry name" value="X8"/>
    <property type="match status" value="1"/>
</dbReference>
<protein>
    <recommendedName>
        <fullName evidence="3">X8 domain-containing protein</fullName>
    </recommendedName>
</protein>
<keyword evidence="1" id="KW-0732">Signal</keyword>
<feature type="transmembrane region" description="Helical" evidence="2">
    <location>
        <begin position="101"/>
        <end position="118"/>
    </location>
</feature>
<name>A0A426X4Q7_ENSVE</name>
<keyword evidence="2" id="KW-1133">Transmembrane helix</keyword>
<dbReference type="GO" id="GO:0009506">
    <property type="term" value="C:plasmodesma"/>
    <property type="evidence" value="ECO:0007669"/>
    <property type="project" value="UniProtKB-ARBA"/>
</dbReference>
<dbReference type="InterPro" id="IPR012946">
    <property type="entry name" value="X8"/>
</dbReference>
<evidence type="ECO:0000259" key="3">
    <source>
        <dbReference type="SMART" id="SM00768"/>
    </source>
</evidence>
<feature type="domain" description="X8" evidence="3">
    <location>
        <begin position="3"/>
        <end position="83"/>
    </location>
</feature>
<dbReference type="PANTHER" id="PTHR31044:SF47">
    <property type="entry name" value="CARBOHYDRATE-BINDING X8 DOMAIN SUPERFAMILY PROTEIN"/>
    <property type="match status" value="1"/>
</dbReference>
<evidence type="ECO:0000256" key="1">
    <source>
        <dbReference type="ARBA" id="ARBA00022729"/>
    </source>
</evidence>
<evidence type="ECO:0000256" key="2">
    <source>
        <dbReference type="SAM" id="Phobius"/>
    </source>
</evidence>
<keyword evidence="2" id="KW-0812">Transmembrane</keyword>